<protein>
    <submittedName>
        <fullName evidence="3">Cytochrome C assembly protein</fullName>
    </submittedName>
</protein>
<proteinExistence type="predicted"/>
<comment type="caution">
    <text evidence="3">The sequence shown here is derived from an EMBL/GenBank/DDBJ whole genome shotgun (WGS) entry which is preliminary data.</text>
</comment>
<dbReference type="GO" id="GO:0017004">
    <property type="term" value="P:cytochrome complex assembly"/>
    <property type="evidence" value="ECO:0007669"/>
    <property type="project" value="InterPro"/>
</dbReference>
<feature type="transmembrane region" description="Helical" evidence="1">
    <location>
        <begin position="195"/>
        <end position="214"/>
    </location>
</feature>
<gene>
    <name evidence="3" type="ORF">Pla22_11220</name>
</gene>
<dbReference type="GO" id="GO:0020037">
    <property type="term" value="F:heme binding"/>
    <property type="evidence" value="ECO:0007669"/>
    <property type="project" value="InterPro"/>
</dbReference>
<keyword evidence="4" id="KW-1185">Reference proteome</keyword>
<name>A0A5C5WTZ5_9BACT</name>
<organism evidence="3 4">
    <name type="scientific">Rubripirellula amarantea</name>
    <dbReference type="NCBI Taxonomy" id="2527999"/>
    <lineage>
        <taxon>Bacteria</taxon>
        <taxon>Pseudomonadati</taxon>
        <taxon>Planctomycetota</taxon>
        <taxon>Planctomycetia</taxon>
        <taxon>Pirellulales</taxon>
        <taxon>Pirellulaceae</taxon>
        <taxon>Rubripirellula</taxon>
    </lineage>
</organism>
<feature type="transmembrane region" description="Helical" evidence="1">
    <location>
        <begin position="76"/>
        <end position="96"/>
    </location>
</feature>
<feature type="transmembrane region" description="Helical" evidence="1">
    <location>
        <begin position="142"/>
        <end position="163"/>
    </location>
</feature>
<reference evidence="3 4" key="1">
    <citation type="submission" date="2019-02" db="EMBL/GenBank/DDBJ databases">
        <title>Deep-cultivation of Planctomycetes and their phenomic and genomic characterization uncovers novel biology.</title>
        <authorList>
            <person name="Wiegand S."/>
            <person name="Jogler M."/>
            <person name="Boedeker C."/>
            <person name="Pinto D."/>
            <person name="Vollmers J."/>
            <person name="Rivas-Marin E."/>
            <person name="Kohn T."/>
            <person name="Peeters S.H."/>
            <person name="Heuer A."/>
            <person name="Rast P."/>
            <person name="Oberbeckmann S."/>
            <person name="Bunk B."/>
            <person name="Jeske O."/>
            <person name="Meyerdierks A."/>
            <person name="Storesund J.E."/>
            <person name="Kallscheuer N."/>
            <person name="Luecker S."/>
            <person name="Lage O.M."/>
            <person name="Pohl T."/>
            <person name="Merkel B.J."/>
            <person name="Hornburger P."/>
            <person name="Mueller R.-W."/>
            <person name="Bruemmer F."/>
            <person name="Labrenz M."/>
            <person name="Spormann A.M."/>
            <person name="Op Den Camp H."/>
            <person name="Overmann J."/>
            <person name="Amann R."/>
            <person name="Jetten M.S.M."/>
            <person name="Mascher T."/>
            <person name="Medema M.H."/>
            <person name="Devos D.P."/>
            <person name="Kaster A.-K."/>
            <person name="Ovreas L."/>
            <person name="Rohde M."/>
            <person name="Galperin M.Y."/>
            <person name="Jogler C."/>
        </authorList>
    </citation>
    <scope>NUCLEOTIDE SEQUENCE [LARGE SCALE GENOMIC DNA]</scope>
    <source>
        <strain evidence="3 4">Pla22</strain>
    </source>
</reference>
<dbReference type="OrthoDB" id="257620at2"/>
<dbReference type="Pfam" id="PF01578">
    <property type="entry name" value="Cytochrom_C_asm"/>
    <property type="match status" value="1"/>
</dbReference>
<accession>A0A5C5WTZ5</accession>
<evidence type="ECO:0000313" key="4">
    <source>
        <dbReference type="Proteomes" id="UP000316598"/>
    </source>
</evidence>
<sequence>MLEILRQVTVTCFFASYLVVLALELLRLLGKFPGRALLVVVMMVMGLFTHICYLVLRAADSPVAQGLTRESGLWASWTDWSLLMALVLAICFFVFYLRRPDTVISYFFLPAVMGLIGFAVLVRDRAPFTRTEATELWRSVHGLSMMIGSVSVLIGFLAGVMYLTQSRRLKQHRAAGSRVRLPTLETLGKLNRRSLVFSTIMVGIGVIAGVVMNLNRWGQVGWTNGGVLLSSLLLVWLIIATAIEFWYQPANRGRKAVYLTLASLGFLILAMIGVLGTEHGQSQPTPASIEETQS</sequence>
<keyword evidence="1" id="KW-0472">Membrane</keyword>
<keyword evidence="1" id="KW-1133">Transmembrane helix</keyword>
<feature type="transmembrane region" description="Helical" evidence="1">
    <location>
        <begin position="103"/>
        <end position="122"/>
    </location>
</feature>
<evidence type="ECO:0000259" key="2">
    <source>
        <dbReference type="Pfam" id="PF01578"/>
    </source>
</evidence>
<dbReference type="Proteomes" id="UP000316598">
    <property type="component" value="Unassembled WGS sequence"/>
</dbReference>
<dbReference type="RefSeq" id="WP_146513709.1">
    <property type="nucleotide sequence ID" value="NZ_SJPI01000001.1"/>
</dbReference>
<feature type="transmembrane region" description="Helical" evidence="1">
    <location>
        <begin position="226"/>
        <end position="247"/>
    </location>
</feature>
<dbReference type="EMBL" id="SJPI01000001">
    <property type="protein sequence ID" value="TWT53493.1"/>
    <property type="molecule type" value="Genomic_DNA"/>
</dbReference>
<feature type="transmembrane region" description="Helical" evidence="1">
    <location>
        <begin position="256"/>
        <end position="276"/>
    </location>
</feature>
<feature type="domain" description="Cytochrome c assembly protein" evidence="2">
    <location>
        <begin position="78"/>
        <end position="274"/>
    </location>
</feature>
<dbReference type="InterPro" id="IPR002541">
    <property type="entry name" value="Cyt_c_assembly"/>
</dbReference>
<evidence type="ECO:0000313" key="3">
    <source>
        <dbReference type="EMBL" id="TWT53493.1"/>
    </source>
</evidence>
<keyword evidence="1" id="KW-0812">Transmembrane</keyword>
<dbReference type="AlphaFoldDB" id="A0A5C5WTZ5"/>
<evidence type="ECO:0000256" key="1">
    <source>
        <dbReference type="SAM" id="Phobius"/>
    </source>
</evidence>
<feature type="transmembrane region" description="Helical" evidence="1">
    <location>
        <begin position="36"/>
        <end position="56"/>
    </location>
</feature>
<feature type="transmembrane region" description="Helical" evidence="1">
    <location>
        <begin position="6"/>
        <end position="29"/>
    </location>
</feature>